<evidence type="ECO:0000313" key="3">
    <source>
        <dbReference type="Proteomes" id="UP000678393"/>
    </source>
</evidence>
<keyword evidence="1" id="KW-0732">Signal</keyword>
<gene>
    <name evidence="2" type="ORF">CUNI_LOCUS13862</name>
</gene>
<dbReference type="Gene3D" id="1.10.530.10">
    <property type="match status" value="1"/>
</dbReference>
<dbReference type="InterPro" id="IPR023346">
    <property type="entry name" value="Lysozyme-like_dom_sf"/>
</dbReference>
<dbReference type="SUPFAM" id="SSF53955">
    <property type="entry name" value="Lysozyme-like"/>
    <property type="match status" value="1"/>
</dbReference>
<dbReference type="PANTHER" id="PTHR31698">
    <property type="entry name" value="LYSOZYME G FAMILY MEMBER"/>
    <property type="match status" value="1"/>
</dbReference>
<sequence>MFVVVLCAFVAYANAANRLCHGDINNLHPTGQRNGGVAASNADAQHDLPYLEQHRSCYQASADKHCIQASVIAAIASRESRGGSLLTSTGGYGDNHNAWGIMQCDINHSGLNCLSCAWNSCCHIEMMTANILIPYINQVKSKLPSFSQDQALQ</sequence>
<evidence type="ECO:0000256" key="1">
    <source>
        <dbReference type="SAM" id="SignalP"/>
    </source>
</evidence>
<feature type="signal peptide" evidence="1">
    <location>
        <begin position="1"/>
        <end position="15"/>
    </location>
</feature>
<organism evidence="2 3">
    <name type="scientific">Candidula unifasciata</name>
    <dbReference type="NCBI Taxonomy" id="100452"/>
    <lineage>
        <taxon>Eukaryota</taxon>
        <taxon>Metazoa</taxon>
        <taxon>Spiralia</taxon>
        <taxon>Lophotrochozoa</taxon>
        <taxon>Mollusca</taxon>
        <taxon>Gastropoda</taxon>
        <taxon>Heterobranchia</taxon>
        <taxon>Euthyneura</taxon>
        <taxon>Panpulmonata</taxon>
        <taxon>Eupulmonata</taxon>
        <taxon>Stylommatophora</taxon>
        <taxon>Helicina</taxon>
        <taxon>Helicoidea</taxon>
        <taxon>Geomitridae</taxon>
        <taxon>Candidula</taxon>
    </lineage>
</organism>
<dbReference type="AlphaFoldDB" id="A0A8S3ZFJ8"/>
<dbReference type="OrthoDB" id="10021790at2759"/>
<protein>
    <submittedName>
        <fullName evidence="2">Uncharacterized protein</fullName>
    </submittedName>
</protein>
<name>A0A8S3ZFJ8_9EUPU</name>
<proteinExistence type="predicted"/>
<feature type="non-terminal residue" evidence="2">
    <location>
        <position position="153"/>
    </location>
</feature>
<dbReference type="Proteomes" id="UP000678393">
    <property type="component" value="Unassembled WGS sequence"/>
</dbReference>
<feature type="chain" id="PRO_5035716708" evidence="1">
    <location>
        <begin position="16"/>
        <end position="153"/>
    </location>
</feature>
<dbReference type="EMBL" id="CAJHNH020003002">
    <property type="protein sequence ID" value="CAG5128304.1"/>
    <property type="molecule type" value="Genomic_DNA"/>
</dbReference>
<comment type="caution">
    <text evidence="2">The sequence shown here is derived from an EMBL/GenBank/DDBJ whole genome shotgun (WGS) entry which is preliminary data.</text>
</comment>
<dbReference type="PANTHER" id="PTHR31698:SF8">
    <property type="entry name" value="LYSOZYME G-RELATED"/>
    <property type="match status" value="1"/>
</dbReference>
<keyword evidence="3" id="KW-1185">Reference proteome</keyword>
<reference evidence="2" key="1">
    <citation type="submission" date="2021-04" db="EMBL/GenBank/DDBJ databases">
        <authorList>
            <consortium name="Molecular Ecology Group"/>
        </authorList>
    </citation>
    <scope>NUCLEOTIDE SEQUENCE</scope>
</reference>
<evidence type="ECO:0000313" key="2">
    <source>
        <dbReference type="EMBL" id="CAG5128304.1"/>
    </source>
</evidence>
<accession>A0A8S3ZFJ8</accession>